<evidence type="ECO:0000259" key="2">
    <source>
        <dbReference type="Pfam" id="PF07007"/>
    </source>
</evidence>
<dbReference type="InterPro" id="IPR009739">
    <property type="entry name" value="LprI-like_N"/>
</dbReference>
<evidence type="ECO:0000313" key="3">
    <source>
        <dbReference type="EMBL" id="QYC11076.1"/>
    </source>
</evidence>
<name>A0ABX8TIS5_9CAUL</name>
<accession>A0ABX8TIS5</accession>
<gene>
    <name evidence="3" type="ORF">KWG56_03435</name>
</gene>
<feature type="chain" id="PRO_5046956478" evidence="1">
    <location>
        <begin position="23"/>
        <end position="235"/>
    </location>
</feature>
<evidence type="ECO:0000256" key="1">
    <source>
        <dbReference type="SAM" id="SignalP"/>
    </source>
</evidence>
<dbReference type="PANTHER" id="PTHR37549:SF1">
    <property type="entry name" value="LIPOPROTEIN LPRI"/>
    <property type="match status" value="1"/>
</dbReference>
<dbReference type="EMBL" id="CP080034">
    <property type="protein sequence ID" value="QYC11076.1"/>
    <property type="molecule type" value="Genomic_DNA"/>
</dbReference>
<protein>
    <submittedName>
        <fullName evidence="3">DUF1311 domain-containing protein</fullName>
    </submittedName>
</protein>
<feature type="signal peptide" evidence="1">
    <location>
        <begin position="1"/>
        <end position="22"/>
    </location>
</feature>
<sequence>MSLMSRLALAALLSLPAGMATAQSAPQAADCSRATQPMDRAICTTPDLRRLDQSIATAYRRLLADLDRNGAAALRDDQRVFINARNRAAAGRTGAELITELRGWLGERAKTLNSLLANPNDGLVGHWVNINGEIDVVQWASGVLTFNANAVDPLGARWVCDADGDGEWTGENEGTLEVKTGEDTSRWSLVISRKGDTLQVQERHVSGDRSIPYCGLNGGLSGTYFRVDPLTLERN</sequence>
<dbReference type="InterPro" id="IPR052755">
    <property type="entry name" value="Lysozyme_Inhibitor_LprI"/>
</dbReference>
<dbReference type="Pfam" id="PF07007">
    <property type="entry name" value="LprI"/>
    <property type="match status" value="1"/>
</dbReference>
<dbReference type="Proteomes" id="UP000824334">
    <property type="component" value="Chromosome"/>
</dbReference>
<dbReference type="PANTHER" id="PTHR37549">
    <property type="entry name" value="LIPOPROTEIN LPRI"/>
    <property type="match status" value="1"/>
</dbReference>
<evidence type="ECO:0000313" key="4">
    <source>
        <dbReference type="Proteomes" id="UP000824334"/>
    </source>
</evidence>
<organism evidence="3 4">
    <name type="scientific">Brevundimonas nasdae</name>
    <dbReference type="NCBI Taxonomy" id="172043"/>
    <lineage>
        <taxon>Bacteria</taxon>
        <taxon>Pseudomonadati</taxon>
        <taxon>Pseudomonadota</taxon>
        <taxon>Alphaproteobacteria</taxon>
        <taxon>Caulobacterales</taxon>
        <taxon>Caulobacteraceae</taxon>
        <taxon>Brevundimonas</taxon>
    </lineage>
</organism>
<dbReference type="GeneID" id="94374303"/>
<feature type="domain" description="Lysozyme inhibitor LprI-like N-terminal" evidence="2">
    <location>
        <begin position="31"/>
        <end position="89"/>
    </location>
</feature>
<proteinExistence type="predicted"/>
<keyword evidence="1" id="KW-0732">Signal</keyword>
<dbReference type="RefSeq" id="WP_219353730.1">
    <property type="nucleotide sequence ID" value="NZ_CP080034.1"/>
</dbReference>
<reference evidence="3 4" key="1">
    <citation type="submission" date="2021-07" db="EMBL/GenBank/DDBJ databases">
        <title>Isolation and characterization of bacteria from a gold mining with a capacity of golden bioaccumulation.</title>
        <authorList>
            <person name="Yang X.J."/>
        </authorList>
    </citation>
    <scope>NUCLEOTIDE SEQUENCE [LARGE SCALE GENOMIC DNA]</scope>
    <source>
        <strain evidence="3 4">Au29</strain>
    </source>
</reference>
<keyword evidence="4" id="KW-1185">Reference proteome</keyword>